<feature type="domain" description="Sulfatase N-terminal" evidence="7">
    <location>
        <begin position="27"/>
        <end position="380"/>
    </location>
</feature>
<keyword evidence="4" id="KW-0732">Signal</keyword>
<dbReference type="PROSITE" id="PS00523">
    <property type="entry name" value="SULFATASE_1"/>
    <property type="match status" value="1"/>
</dbReference>
<keyword evidence="3" id="KW-0479">Metal-binding</keyword>
<dbReference type="InterPro" id="IPR035874">
    <property type="entry name" value="IDS"/>
</dbReference>
<evidence type="ECO:0000256" key="5">
    <source>
        <dbReference type="ARBA" id="ARBA00022801"/>
    </source>
</evidence>
<dbReference type="AlphaFoldDB" id="A0A9X2FDF3"/>
<dbReference type="PANTHER" id="PTHR45953:SF1">
    <property type="entry name" value="IDURONATE 2-SULFATASE"/>
    <property type="match status" value="1"/>
</dbReference>
<protein>
    <submittedName>
        <fullName evidence="8">Sulfatase</fullName>
    </submittedName>
</protein>
<dbReference type="GO" id="GO:0005737">
    <property type="term" value="C:cytoplasm"/>
    <property type="evidence" value="ECO:0007669"/>
    <property type="project" value="TreeGrafter"/>
</dbReference>
<evidence type="ECO:0000256" key="1">
    <source>
        <dbReference type="ARBA" id="ARBA00001913"/>
    </source>
</evidence>
<dbReference type="InterPro" id="IPR024607">
    <property type="entry name" value="Sulfatase_CS"/>
</dbReference>
<comment type="similarity">
    <text evidence="2">Belongs to the sulfatase family.</text>
</comment>
<evidence type="ECO:0000256" key="2">
    <source>
        <dbReference type="ARBA" id="ARBA00008779"/>
    </source>
</evidence>
<proteinExistence type="inferred from homology"/>
<dbReference type="Proteomes" id="UP001155241">
    <property type="component" value="Unassembled WGS sequence"/>
</dbReference>
<keyword evidence="6" id="KW-0106">Calcium</keyword>
<evidence type="ECO:0000256" key="4">
    <source>
        <dbReference type="ARBA" id="ARBA00022729"/>
    </source>
</evidence>
<name>A0A9X2FDF3_9BACT</name>
<dbReference type="InterPro" id="IPR017850">
    <property type="entry name" value="Alkaline_phosphatase_core_sf"/>
</dbReference>
<dbReference type="SUPFAM" id="SSF53649">
    <property type="entry name" value="Alkaline phosphatase-like"/>
    <property type="match status" value="1"/>
</dbReference>
<evidence type="ECO:0000256" key="6">
    <source>
        <dbReference type="ARBA" id="ARBA00022837"/>
    </source>
</evidence>
<dbReference type="EMBL" id="JAMXLR010000036">
    <property type="protein sequence ID" value="MCO6044284.1"/>
    <property type="molecule type" value="Genomic_DNA"/>
</dbReference>
<dbReference type="Gene3D" id="3.40.720.10">
    <property type="entry name" value="Alkaline Phosphatase, subunit A"/>
    <property type="match status" value="1"/>
</dbReference>
<evidence type="ECO:0000256" key="3">
    <source>
        <dbReference type="ARBA" id="ARBA00022723"/>
    </source>
</evidence>
<dbReference type="InterPro" id="IPR000917">
    <property type="entry name" value="Sulfatase_N"/>
</dbReference>
<evidence type="ECO:0000313" key="9">
    <source>
        <dbReference type="Proteomes" id="UP001155241"/>
    </source>
</evidence>
<dbReference type="GO" id="GO:0004423">
    <property type="term" value="F:iduronate-2-sulfatase activity"/>
    <property type="evidence" value="ECO:0007669"/>
    <property type="project" value="InterPro"/>
</dbReference>
<comment type="cofactor">
    <cofactor evidence="1">
        <name>Ca(2+)</name>
        <dbReference type="ChEBI" id="CHEBI:29108"/>
    </cofactor>
</comment>
<dbReference type="Pfam" id="PF00884">
    <property type="entry name" value="Sulfatase"/>
    <property type="match status" value="1"/>
</dbReference>
<reference evidence="8" key="1">
    <citation type="submission" date="2022-06" db="EMBL/GenBank/DDBJ databases">
        <title>Aeoliella straminimaris, a novel planctomycete from sediments.</title>
        <authorList>
            <person name="Vitorino I.R."/>
            <person name="Lage O.M."/>
        </authorList>
    </citation>
    <scope>NUCLEOTIDE SEQUENCE</scope>
    <source>
        <strain evidence="8">ICT_H6.2</strain>
    </source>
</reference>
<comment type="caution">
    <text evidence="8">The sequence shown here is derived from an EMBL/GenBank/DDBJ whole genome shotgun (WGS) entry which is preliminary data.</text>
</comment>
<dbReference type="PANTHER" id="PTHR45953">
    <property type="entry name" value="IDURONATE 2-SULFATASE"/>
    <property type="match status" value="1"/>
</dbReference>
<gene>
    <name evidence="8" type="ORF">NG895_10230</name>
</gene>
<sequence>MAILAGLWGLAWLLAGGSDRSIAAPPPNVLFLAVDDMRDWVGCLGGYEGEVHTPNIDKLASRGMLFTNAHCPSPMCAPSRAAIMTGLYPSSTGLYENSQWWYPNLPGVVTLPAHFRRHGYYAGGAGKIFHHTAGNHPPNQWDDYLPLRFRNDGWFRGAKLNYPWSKYVPEPKQFPFSGVAGLSHENDWGSLPIAAEDYDDAVSTDYAVRFLQDQHEGPFFLACGLFRPHLPWYVPQEYFDQYSLEDIVLPEVPKDDLGDVPEIGQKLAKQRRDDYLRIKRADQWKQAVQAYLASITYADAQLGKILEALDQSPHRESTIVVLWSDHGWHLGEKQHWHKGTLWEEATRVPLVICVPGSQPGVCSRPVSLVDIYPTLVDLTGTDPGSSLDGESLAPLLKNPRQQWERPAVVQFGRGNAAVRSDRYRYIRYRDGTEELYDQQVDPHEWNNLAANAEHQNAKQELSHWIPTKWAKAAPAKKAFDFDPDTFTWREKKTGTVSSGVAE</sequence>
<organism evidence="8 9">
    <name type="scientific">Aeoliella straminimaris</name>
    <dbReference type="NCBI Taxonomy" id="2954799"/>
    <lineage>
        <taxon>Bacteria</taxon>
        <taxon>Pseudomonadati</taxon>
        <taxon>Planctomycetota</taxon>
        <taxon>Planctomycetia</taxon>
        <taxon>Pirellulales</taxon>
        <taxon>Lacipirellulaceae</taxon>
        <taxon>Aeoliella</taxon>
    </lineage>
</organism>
<evidence type="ECO:0000259" key="7">
    <source>
        <dbReference type="Pfam" id="PF00884"/>
    </source>
</evidence>
<dbReference type="RefSeq" id="WP_252852387.1">
    <property type="nucleotide sequence ID" value="NZ_JAMXLR010000036.1"/>
</dbReference>
<keyword evidence="5" id="KW-0378">Hydrolase</keyword>
<accession>A0A9X2FDF3</accession>
<keyword evidence="9" id="KW-1185">Reference proteome</keyword>
<evidence type="ECO:0000313" key="8">
    <source>
        <dbReference type="EMBL" id="MCO6044284.1"/>
    </source>
</evidence>
<dbReference type="GO" id="GO:0046872">
    <property type="term" value="F:metal ion binding"/>
    <property type="evidence" value="ECO:0007669"/>
    <property type="project" value="UniProtKB-KW"/>
</dbReference>
<dbReference type="CDD" id="cd16030">
    <property type="entry name" value="iduronate-2-sulfatase"/>
    <property type="match status" value="1"/>
</dbReference>